<organism evidence="3 4">
    <name type="scientific">Polyplax serrata</name>
    <name type="common">Common mouse louse</name>
    <dbReference type="NCBI Taxonomy" id="468196"/>
    <lineage>
        <taxon>Eukaryota</taxon>
        <taxon>Metazoa</taxon>
        <taxon>Ecdysozoa</taxon>
        <taxon>Arthropoda</taxon>
        <taxon>Hexapoda</taxon>
        <taxon>Insecta</taxon>
        <taxon>Pterygota</taxon>
        <taxon>Neoptera</taxon>
        <taxon>Paraneoptera</taxon>
        <taxon>Psocodea</taxon>
        <taxon>Troctomorpha</taxon>
        <taxon>Phthiraptera</taxon>
        <taxon>Anoplura</taxon>
        <taxon>Polyplacidae</taxon>
        <taxon>Polyplax</taxon>
    </lineage>
</organism>
<feature type="region of interest" description="Disordered" evidence="1">
    <location>
        <begin position="1"/>
        <end position="58"/>
    </location>
</feature>
<keyword evidence="2" id="KW-0812">Transmembrane</keyword>
<comment type="caution">
    <text evidence="3">The sequence shown here is derived from an EMBL/GenBank/DDBJ whole genome shotgun (WGS) entry which is preliminary data.</text>
</comment>
<protein>
    <submittedName>
        <fullName evidence="3">Uncharacterized protein</fullName>
    </submittedName>
</protein>
<sequence>MPDRQAGKQAGRQAGREREQTGGKTERKTGEGTRGRVRRKRNSCGNKPDLSQAVPDNFSFTEGEEFGVETFNSNFSKSFPVEKKHGADRHRRGLWTSIFLSVFLTPPRTPHFLFRFIPPRMGQFLFGVRVSRGVTAMASASPSPRPVGTPKQPRGLSGPNRTGFEGCSVSMNESKGQVRKSRAITVAEGFRVLRRKHFLLFPPSAICNVAISYCPYLRFLLPSL</sequence>
<dbReference type="Proteomes" id="UP001372834">
    <property type="component" value="Unassembled WGS sequence"/>
</dbReference>
<dbReference type="AlphaFoldDB" id="A0AAN8SJT5"/>
<keyword evidence="2" id="KW-1133">Transmembrane helix</keyword>
<feature type="compositionally biased region" description="Basic and acidic residues" evidence="1">
    <location>
        <begin position="14"/>
        <end position="34"/>
    </location>
</feature>
<feature type="transmembrane region" description="Helical" evidence="2">
    <location>
        <begin position="198"/>
        <end position="221"/>
    </location>
</feature>
<feature type="region of interest" description="Disordered" evidence="1">
    <location>
        <begin position="137"/>
        <end position="161"/>
    </location>
</feature>
<accession>A0AAN8SJT5</accession>
<name>A0AAN8SJT5_POLSC</name>
<evidence type="ECO:0000313" key="3">
    <source>
        <dbReference type="EMBL" id="KAK6645320.1"/>
    </source>
</evidence>
<reference evidence="3 4" key="1">
    <citation type="submission" date="2023-10" db="EMBL/GenBank/DDBJ databases">
        <title>Genomes of two closely related lineages of the louse Polyplax serrata with different host specificities.</title>
        <authorList>
            <person name="Martinu J."/>
            <person name="Tarabai H."/>
            <person name="Stefka J."/>
            <person name="Hypsa V."/>
        </authorList>
    </citation>
    <scope>NUCLEOTIDE SEQUENCE [LARGE SCALE GENOMIC DNA]</scope>
    <source>
        <strain evidence="3">HR10_N</strain>
    </source>
</reference>
<gene>
    <name evidence="3" type="ORF">RUM43_001596</name>
</gene>
<proteinExistence type="predicted"/>
<evidence type="ECO:0000313" key="4">
    <source>
        <dbReference type="Proteomes" id="UP001372834"/>
    </source>
</evidence>
<evidence type="ECO:0000256" key="2">
    <source>
        <dbReference type="SAM" id="Phobius"/>
    </source>
</evidence>
<evidence type="ECO:0000256" key="1">
    <source>
        <dbReference type="SAM" id="MobiDB-lite"/>
    </source>
</evidence>
<dbReference type="EMBL" id="JAWJWE010000001">
    <property type="protein sequence ID" value="KAK6645320.1"/>
    <property type="molecule type" value="Genomic_DNA"/>
</dbReference>
<keyword evidence="2" id="KW-0472">Membrane</keyword>